<dbReference type="PIRSF" id="PIRSF012702">
    <property type="entry name" value="UCP012702"/>
    <property type="match status" value="1"/>
</dbReference>
<dbReference type="RefSeq" id="WP_344855364.1">
    <property type="nucleotide sequence ID" value="NZ_BAAAZN010000001.1"/>
</dbReference>
<organism evidence="3 4">
    <name type="scientific">Amycolatopsis ultiminotia</name>
    <dbReference type="NCBI Taxonomy" id="543629"/>
    <lineage>
        <taxon>Bacteria</taxon>
        <taxon>Bacillati</taxon>
        <taxon>Actinomycetota</taxon>
        <taxon>Actinomycetes</taxon>
        <taxon>Pseudonocardiales</taxon>
        <taxon>Pseudonocardiaceae</taxon>
        <taxon>Amycolatopsis</taxon>
    </lineage>
</organism>
<dbReference type="InterPro" id="IPR009197">
    <property type="entry name" value="MlrC"/>
</dbReference>
<comment type="caution">
    <text evidence="3">The sequence shown here is derived from an EMBL/GenBank/DDBJ whole genome shotgun (WGS) entry which is preliminary data.</text>
</comment>
<evidence type="ECO:0000259" key="2">
    <source>
        <dbReference type="Pfam" id="PF07364"/>
    </source>
</evidence>
<feature type="domain" description="Microcystin LR degradation protein MlrC N-terminal" evidence="2">
    <location>
        <begin position="7"/>
        <end position="290"/>
    </location>
</feature>
<name>A0ABP6V5A0_9PSEU</name>
<sequence>MTGGTTRVLVAGFQHETNTFAPTPASYANFANGEGFPALRRGDGVLELAPVNLPVGGFLGQARAHGWEVLPVVWAAASPSGPVTTATFERIAGEIVDAVRLGRPDAVYLDLHGAMVTEHHDDGEGELLTRVRAAAGPGVPVVASLDLHANLSARMFDAADALVCYRTYPHIDMAATGARAAGLLARLLDRAQLRLAWRRVPFLIPINSGCTELEPARSVYGGLAALGGDHTTVSFAAGFPAADIPDCGPVVWAYGTGPVEEIVDRLYEEVTRDEAKWRVALLAPADAVARGLDAAGAEGPGPVVVADTQDNPGAGGSGRTTGLLRALLAAGSDEPSALGLITDPAAASAAEEAGVGATVDLAVGGDPAVPGDEPVRGRFVVEALSNGRCRFDGPMLHGTEVDLGASVCLRSGSVRVAVTTGRSQVFDRNLFRMVGIVPENQRLLVVKSSVHFRGDFEPIARSILVARSPGLMAADPADLEWRRLPESVRVTPGGRRP</sequence>
<dbReference type="Proteomes" id="UP001500689">
    <property type="component" value="Unassembled WGS sequence"/>
</dbReference>
<evidence type="ECO:0000313" key="3">
    <source>
        <dbReference type="EMBL" id="GAA3527526.1"/>
    </source>
</evidence>
<keyword evidence="4" id="KW-1185">Reference proteome</keyword>
<gene>
    <name evidence="3" type="ORF">GCM10022222_08160</name>
</gene>
<reference evidence="4" key="1">
    <citation type="journal article" date="2019" name="Int. J. Syst. Evol. Microbiol.">
        <title>The Global Catalogue of Microorganisms (GCM) 10K type strain sequencing project: providing services to taxonomists for standard genome sequencing and annotation.</title>
        <authorList>
            <consortium name="The Broad Institute Genomics Platform"/>
            <consortium name="The Broad Institute Genome Sequencing Center for Infectious Disease"/>
            <person name="Wu L."/>
            <person name="Ma J."/>
        </authorList>
    </citation>
    <scope>NUCLEOTIDE SEQUENCE [LARGE SCALE GENOMIC DNA]</scope>
    <source>
        <strain evidence="4">JCM 16898</strain>
    </source>
</reference>
<feature type="domain" description="Microcystin LR degradation protein MlrC C-terminal" evidence="1">
    <location>
        <begin position="305"/>
        <end position="483"/>
    </location>
</feature>
<dbReference type="InterPro" id="IPR015995">
    <property type="entry name" value="MlrC_N"/>
</dbReference>
<evidence type="ECO:0000259" key="1">
    <source>
        <dbReference type="Pfam" id="PF07171"/>
    </source>
</evidence>
<proteinExistence type="predicted"/>
<dbReference type="Pfam" id="PF07171">
    <property type="entry name" value="MlrC_C"/>
    <property type="match status" value="1"/>
</dbReference>
<dbReference type="Pfam" id="PF07364">
    <property type="entry name" value="DUF1485"/>
    <property type="match status" value="1"/>
</dbReference>
<dbReference type="InterPro" id="IPR010799">
    <property type="entry name" value="MlrC_C"/>
</dbReference>
<evidence type="ECO:0000313" key="4">
    <source>
        <dbReference type="Proteomes" id="UP001500689"/>
    </source>
</evidence>
<accession>A0ABP6V5A0</accession>
<protein>
    <submittedName>
        <fullName evidence="3">M81 family metallopeptidase</fullName>
    </submittedName>
</protein>
<dbReference type="EMBL" id="BAAAZN010000001">
    <property type="protein sequence ID" value="GAA3527526.1"/>
    <property type="molecule type" value="Genomic_DNA"/>
</dbReference>